<reference evidence="2" key="2">
    <citation type="journal article" date="2023" name="IMA Fungus">
        <title>Comparative genomic study of the Penicillium genus elucidates a diverse pangenome and 15 lateral gene transfer events.</title>
        <authorList>
            <person name="Petersen C."/>
            <person name="Sorensen T."/>
            <person name="Nielsen M.R."/>
            <person name="Sondergaard T.E."/>
            <person name="Sorensen J.L."/>
            <person name="Fitzpatrick D.A."/>
            <person name="Frisvad J.C."/>
            <person name="Nielsen K.L."/>
        </authorList>
    </citation>
    <scope>NUCLEOTIDE SEQUENCE</scope>
    <source>
        <strain evidence="2">IBT 35673</strain>
    </source>
</reference>
<sequence>MVQFQQFAQSQARETEWQLFCLSCMSLRARLLSFKRGIVSFSEPSTEIESEADTRTPSRRKGRYKGKQAVTTQTASKSDEELPGTAPADTGRDTACLTAYLDQVTRFRELQLVEMHVCGGLREVFLEDNTVVFVTRYHKRAKQAGISAFPDSSPMSLAAFACLRVASLAWRMDFDNPLHIACYVTKYNTKSCGHCLVGKKPYLEIPTAIFGHRFELLAVLEWAKFFWMNDKRDYGISAEDEKEGSAYVLYFGLDLTKKVANRCYCFGERNRNVLQVRNEQPPYRGTVLIQSPAFQTKHKEAPVEITAGPRYAPYSRASNSPTYTWPSSTVYGVRAATIGGAVLQQYLHKIGSSPPQPVPATGNRKAG</sequence>
<name>A0A9W9UAS2_PENBR</name>
<proteinExistence type="predicted"/>
<feature type="region of interest" description="Disordered" evidence="1">
    <location>
        <begin position="45"/>
        <end position="89"/>
    </location>
</feature>
<feature type="compositionally biased region" description="Basic residues" evidence="1">
    <location>
        <begin position="57"/>
        <end position="66"/>
    </location>
</feature>
<reference evidence="2" key="1">
    <citation type="submission" date="2022-12" db="EMBL/GenBank/DDBJ databases">
        <authorList>
            <person name="Petersen C."/>
        </authorList>
    </citation>
    <scope>NUCLEOTIDE SEQUENCE</scope>
    <source>
        <strain evidence="2">IBT 35673</strain>
    </source>
</reference>
<evidence type="ECO:0000313" key="2">
    <source>
        <dbReference type="EMBL" id="KAJ5329208.1"/>
    </source>
</evidence>
<organism evidence="2 3">
    <name type="scientific">Penicillium brevicompactum</name>
    <dbReference type="NCBI Taxonomy" id="5074"/>
    <lineage>
        <taxon>Eukaryota</taxon>
        <taxon>Fungi</taxon>
        <taxon>Dikarya</taxon>
        <taxon>Ascomycota</taxon>
        <taxon>Pezizomycotina</taxon>
        <taxon>Eurotiomycetes</taxon>
        <taxon>Eurotiomycetidae</taxon>
        <taxon>Eurotiales</taxon>
        <taxon>Aspergillaceae</taxon>
        <taxon>Penicillium</taxon>
    </lineage>
</organism>
<dbReference type="EMBL" id="JAPZBQ010000005">
    <property type="protein sequence ID" value="KAJ5329208.1"/>
    <property type="molecule type" value="Genomic_DNA"/>
</dbReference>
<evidence type="ECO:0000256" key="1">
    <source>
        <dbReference type="SAM" id="MobiDB-lite"/>
    </source>
</evidence>
<dbReference type="AlphaFoldDB" id="A0A9W9UAS2"/>
<comment type="caution">
    <text evidence="2">The sequence shown here is derived from an EMBL/GenBank/DDBJ whole genome shotgun (WGS) entry which is preliminary data.</text>
</comment>
<accession>A0A9W9UAS2</accession>
<gene>
    <name evidence="2" type="ORF">N7452_009598</name>
</gene>
<protein>
    <submittedName>
        <fullName evidence="2">Uncharacterized protein</fullName>
    </submittedName>
</protein>
<evidence type="ECO:0000313" key="3">
    <source>
        <dbReference type="Proteomes" id="UP001147695"/>
    </source>
</evidence>
<dbReference type="Proteomes" id="UP001147695">
    <property type="component" value="Unassembled WGS sequence"/>
</dbReference>